<keyword evidence="2" id="KW-1185">Reference proteome</keyword>
<evidence type="ECO:0000313" key="1">
    <source>
        <dbReference type="EMBL" id="MBC5997961.1"/>
    </source>
</evidence>
<proteinExistence type="predicted"/>
<dbReference type="Proteomes" id="UP000609849">
    <property type="component" value="Unassembled WGS sequence"/>
</dbReference>
<evidence type="ECO:0000313" key="2">
    <source>
        <dbReference type="Proteomes" id="UP000609849"/>
    </source>
</evidence>
<name>A0ABR7JSS6_9FIRM</name>
<accession>A0ABR7JSS6</accession>
<organism evidence="1 2">
    <name type="scientific">Romboutsia faecis</name>
    <dbReference type="NCBI Taxonomy" id="2764597"/>
    <lineage>
        <taxon>Bacteria</taxon>
        <taxon>Bacillati</taxon>
        <taxon>Bacillota</taxon>
        <taxon>Clostridia</taxon>
        <taxon>Peptostreptococcales</taxon>
        <taxon>Peptostreptococcaceae</taxon>
        <taxon>Romboutsia</taxon>
    </lineage>
</organism>
<dbReference type="EMBL" id="JACRWE010000008">
    <property type="protein sequence ID" value="MBC5997961.1"/>
    <property type="molecule type" value="Genomic_DNA"/>
</dbReference>
<gene>
    <name evidence="1" type="ORF">H8923_14455</name>
</gene>
<sequence length="50" mass="6262">MKVYKDIDEVIKPTEVPKKLWEYEKEMKKKPNFEHIKEGKRKKKKYNDCY</sequence>
<dbReference type="RefSeq" id="WP_153972643.1">
    <property type="nucleotide sequence ID" value="NZ_JACRWE010000008.1"/>
</dbReference>
<reference evidence="1 2" key="1">
    <citation type="submission" date="2020-08" db="EMBL/GenBank/DDBJ databases">
        <authorList>
            <person name="Liu C."/>
            <person name="Sun Q."/>
        </authorList>
    </citation>
    <scope>NUCLEOTIDE SEQUENCE [LARGE SCALE GENOMIC DNA]</scope>
    <source>
        <strain evidence="1 2">NSJ-18</strain>
    </source>
</reference>
<protein>
    <submittedName>
        <fullName evidence="1">Uncharacterized protein</fullName>
    </submittedName>
</protein>
<comment type="caution">
    <text evidence="1">The sequence shown here is derived from an EMBL/GenBank/DDBJ whole genome shotgun (WGS) entry which is preliminary data.</text>
</comment>